<comment type="function">
    <text evidence="2">Cell wall formation.</text>
</comment>
<evidence type="ECO:0000313" key="18">
    <source>
        <dbReference type="EMBL" id="VAX11974.1"/>
    </source>
</evidence>
<feature type="domain" description="FAD-binding PCMH-type" evidence="17">
    <location>
        <begin position="29"/>
        <end position="193"/>
    </location>
</feature>
<dbReference type="GO" id="GO:0051301">
    <property type="term" value="P:cell division"/>
    <property type="evidence" value="ECO:0007669"/>
    <property type="project" value="UniProtKB-KW"/>
</dbReference>
<keyword evidence="9" id="KW-0274">FAD</keyword>
<evidence type="ECO:0000256" key="5">
    <source>
        <dbReference type="ARBA" id="ARBA00012518"/>
    </source>
</evidence>
<dbReference type="InterPro" id="IPR011601">
    <property type="entry name" value="MurB_C"/>
</dbReference>
<comment type="catalytic activity">
    <reaction evidence="16">
        <text>UDP-N-acetyl-alpha-D-muramate + NADP(+) = UDP-N-acetyl-3-O-(1-carboxyvinyl)-alpha-D-glucosamine + NADPH + H(+)</text>
        <dbReference type="Rhea" id="RHEA:12248"/>
        <dbReference type="ChEBI" id="CHEBI:15378"/>
        <dbReference type="ChEBI" id="CHEBI:57783"/>
        <dbReference type="ChEBI" id="CHEBI:58349"/>
        <dbReference type="ChEBI" id="CHEBI:68483"/>
        <dbReference type="ChEBI" id="CHEBI:70757"/>
        <dbReference type="EC" id="1.3.1.98"/>
    </reaction>
</comment>
<evidence type="ECO:0000256" key="8">
    <source>
        <dbReference type="ARBA" id="ARBA00022630"/>
    </source>
</evidence>
<dbReference type="Gene3D" id="3.30.43.10">
    <property type="entry name" value="Uridine Diphospho-n-acetylenolpyruvylglucosamine Reductase, domain 2"/>
    <property type="match status" value="1"/>
</dbReference>
<dbReference type="Pfam" id="PF02873">
    <property type="entry name" value="MurB_C"/>
    <property type="match status" value="1"/>
</dbReference>
<dbReference type="EMBL" id="UOFZ01000006">
    <property type="protein sequence ID" value="VAX11974.1"/>
    <property type="molecule type" value="Genomic_DNA"/>
</dbReference>
<keyword evidence="13 18" id="KW-0560">Oxidoreductase</keyword>
<evidence type="ECO:0000256" key="12">
    <source>
        <dbReference type="ARBA" id="ARBA00022984"/>
    </source>
</evidence>
<dbReference type="PANTHER" id="PTHR21071">
    <property type="entry name" value="UDP-N-ACETYLENOLPYRUVOYLGLUCOSAMINE REDUCTASE"/>
    <property type="match status" value="1"/>
</dbReference>
<evidence type="ECO:0000256" key="4">
    <source>
        <dbReference type="ARBA" id="ARBA00004752"/>
    </source>
</evidence>
<dbReference type="InterPro" id="IPR036635">
    <property type="entry name" value="MurB_C_sf"/>
</dbReference>
<sequence>MMCATDQSPPMRGELRLQEPLSAHTSWRVGGRAAQFYRPAEVADLAQFIAALAEDVPLFWLGLGSNVLVRDGGLPGVVICTSGGMNKLQFLEHERLRVEAGLAMPQLARQCARQGLRGTEFLCGIPGTVGGGLAMNAGALGGEIWDLVESVETVDRRGRLYLRCANEFEVAYRRVIGPLDEWFVAATLQLAAGDSVESLQQIKAHLARRNATQPTRQANAGSVFRNPPGDYAARLIEAAGLKNHCVGGACVSDKHANFIVNTGSACAADIETLIEKIEQRVKAEYGIELVREVRIIGDRHAA</sequence>
<dbReference type="PROSITE" id="PS51387">
    <property type="entry name" value="FAD_PCMH"/>
    <property type="match status" value="1"/>
</dbReference>
<dbReference type="EC" id="1.3.1.98" evidence="5"/>
<dbReference type="Pfam" id="PF01565">
    <property type="entry name" value="FAD_binding_4"/>
    <property type="match status" value="1"/>
</dbReference>
<protein>
    <recommendedName>
        <fullName evidence="5">UDP-N-acetylmuramate dehydrogenase</fullName>
        <ecNumber evidence="5">1.3.1.98</ecNumber>
    </recommendedName>
</protein>
<keyword evidence="14" id="KW-0131">Cell cycle</keyword>
<dbReference type="UniPathway" id="UPA00219"/>
<evidence type="ECO:0000256" key="3">
    <source>
        <dbReference type="ARBA" id="ARBA00004496"/>
    </source>
</evidence>
<evidence type="ECO:0000256" key="1">
    <source>
        <dbReference type="ARBA" id="ARBA00001974"/>
    </source>
</evidence>
<evidence type="ECO:0000256" key="2">
    <source>
        <dbReference type="ARBA" id="ARBA00003921"/>
    </source>
</evidence>
<keyword evidence="11" id="KW-0133">Cell shape</keyword>
<dbReference type="Gene3D" id="3.30.465.10">
    <property type="match status" value="1"/>
</dbReference>
<proteinExistence type="inferred from homology"/>
<dbReference type="GO" id="GO:0071555">
    <property type="term" value="P:cell wall organization"/>
    <property type="evidence" value="ECO:0007669"/>
    <property type="project" value="UniProtKB-KW"/>
</dbReference>
<dbReference type="InterPro" id="IPR006094">
    <property type="entry name" value="Oxid_FAD_bind_N"/>
</dbReference>
<comment type="cofactor">
    <cofactor evidence="1">
        <name>FAD</name>
        <dbReference type="ChEBI" id="CHEBI:57692"/>
    </cofactor>
</comment>
<organism evidence="18">
    <name type="scientific">hydrothermal vent metagenome</name>
    <dbReference type="NCBI Taxonomy" id="652676"/>
    <lineage>
        <taxon>unclassified sequences</taxon>
        <taxon>metagenomes</taxon>
        <taxon>ecological metagenomes</taxon>
    </lineage>
</organism>
<evidence type="ECO:0000256" key="10">
    <source>
        <dbReference type="ARBA" id="ARBA00022857"/>
    </source>
</evidence>
<dbReference type="InterPro" id="IPR016166">
    <property type="entry name" value="FAD-bd_PCMH"/>
</dbReference>
<dbReference type="SUPFAM" id="SSF56176">
    <property type="entry name" value="FAD-binding/transporter-associated domain-like"/>
    <property type="match status" value="1"/>
</dbReference>
<evidence type="ECO:0000256" key="13">
    <source>
        <dbReference type="ARBA" id="ARBA00023002"/>
    </source>
</evidence>
<keyword evidence="10" id="KW-0521">NADP</keyword>
<comment type="subcellular location">
    <subcellularLocation>
        <location evidence="3">Cytoplasm</location>
    </subcellularLocation>
</comment>
<evidence type="ECO:0000256" key="16">
    <source>
        <dbReference type="ARBA" id="ARBA00048914"/>
    </source>
</evidence>
<dbReference type="NCBIfam" id="TIGR00179">
    <property type="entry name" value="murB"/>
    <property type="match status" value="1"/>
</dbReference>
<comment type="pathway">
    <text evidence="4">Cell wall biogenesis; peptidoglycan biosynthesis.</text>
</comment>
<dbReference type="PANTHER" id="PTHR21071:SF4">
    <property type="entry name" value="UDP-N-ACETYLENOLPYRUVOYLGLUCOSAMINE REDUCTASE"/>
    <property type="match status" value="1"/>
</dbReference>
<dbReference type="HAMAP" id="MF_00037">
    <property type="entry name" value="MurB"/>
    <property type="match status" value="1"/>
</dbReference>
<dbReference type="InterPro" id="IPR016169">
    <property type="entry name" value="FAD-bd_PCMH_sub2"/>
</dbReference>
<dbReference type="GO" id="GO:0071949">
    <property type="term" value="F:FAD binding"/>
    <property type="evidence" value="ECO:0007669"/>
    <property type="project" value="InterPro"/>
</dbReference>
<gene>
    <name evidence="18" type="ORF">MNBD_GAMMA24-2499</name>
</gene>
<reference evidence="18" key="1">
    <citation type="submission" date="2018-06" db="EMBL/GenBank/DDBJ databases">
        <authorList>
            <person name="Zhirakovskaya E."/>
        </authorList>
    </citation>
    <scope>NUCLEOTIDE SEQUENCE</scope>
</reference>
<dbReference type="Gene3D" id="3.90.78.10">
    <property type="entry name" value="UDP-N-acetylenolpyruvoylglucosamine reductase, C-terminal domain"/>
    <property type="match status" value="1"/>
</dbReference>
<keyword evidence="15" id="KW-0961">Cell wall biogenesis/degradation</keyword>
<evidence type="ECO:0000256" key="11">
    <source>
        <dbReference type="ARBA" id="ARBA00022960"/>
    </source>
</evidence>
<dbReference type="InterPro" id="IPR016167">
    <property type="entry name" value="FAD-bd_PCMH_sub1"/>
</dbReference>
<dbReference type="GO" id="GO:0009252">
    <property type="term" value="P:peptidoglycan biosynthetic process"/>
    <property type="evidence" value="ECO:0007669"/>
    <property type="project" value="UniProtKB-UniPathway"/>
</dbReference>
<accession>A0A3B1BJK9</accession>
<dbReference type="AlphaFoldDB" id="A0A3B1BJK9"/>
<dbReference type="GO" id="GO:0008762">
    <property type="term" value="F:UDP-N-acetylmuramate dehydrogenase activity"/>
    <property type="evidence" value="ECO:0007669"/>
    <property type="project" value="UniProtKB-EC"/>
</dbReference>
<dbReference type="SUPFAM" id="SSF56194">
    <property type="entry name" value="Uridine diphospho-N-Acetylenolpyruvylglucosamine reductase, MurB, C-terminal domain"/>
    <property type="match status" value="1"/>
</dbReference>
<dbReference type="InterPro" id="IPR036318">
    <property type="entry name" value="FAD-bd_PCMH-like_sf"/>
</dbReference>
<evidence type="ECO:0000256" key="6">
    <source>
        <dbReference type="ARBA" id="ARBA00022490"/>
    </source>
</evidence>
<dbReference type="GO" id="GO:0008360">
    <property type="term" value="P:regulation of cell shape"/>
    <property type="evidence" value="ECO:0007669"/>
    <property type="project" value="UniProtKB-KW"/>
</dbReference>
<keyword evidence="6" id="KW-0963">Cytoplasm</keyword>
<evidence type="ECO:0000256" key="15">
    <source>
        <dbReference type="ARBA" id="ARBA00023316"/>
    </source>
</evidence>
<evidence type="ECO:0000256" key="7">
    <source>
        <dbReference type="ARBA" id="ARBA00022618"/>
    </source>
</evidence>
<dbReference type="GO" id="GO:0005829">
    <property type="term" value="C:cytosol"/>
    <property type="evidence" value="ECO:0007669"/>
    <property type="project" value="TreeGrafter"/>
</dbReference>
<evidence type="ECO:0000256" key="14">
    <source>
        <dbReference type="ARBA" id="ARBA00023306"/>
    </source>
</evidence>
<dbReference type="InterPro" id="IPR003170">
    <property type="entry name" value="MurB"/>
</dbReference>
<dbReference type="NCBIfam" id="NF010480">
    <property type="entry name" value="PRK13905.1"/>
    <property type="match status" value="1"/>
</dbReference>
<evidence type="ECO:0000259" key="17">
    <source>
        <dbReference type="PROSITE" id="PS51387"/>
    </source>
</evidence>
<keyword evidence="8" id="KW-0285">Flavoprotein</keyword>
<keyword evidence="7" id="KW-0132">Cell division</keyword>
<keyword evidence="12" id="KW-0573">Peptidoglycan synthesis</keyword>
<name>A0A3B1BJK9_9ZZZZ</name>
<evidence type="ECO:0000256" key="9">
    <source>
        <dbReference type="ARBA" id="ARBA00022827"/>
    </source>
</evidence>